<feature type="region of interest" description="Disordered" evidence="1">
    <location>
        <begin position="385"/>
        <end position="479"/>
    </location>
</feature>
<protein>
    <submittedName>
        <fullName evidence="3">Uncharacterized protein</fullName>
    </submittedName>
</protein>
<organism evidence="3 4">
    <name type="scientific">Plasmopara halstedii</name>
    <name type="common">Downy mildew of sunflower</name>
    <dbReference type="NCBI Taxonomy" id="4781"/>
    <lineage>
        <taxon>Eukaryota</taxon>
        <taxon>Sar</taxon>
        <taxon>Stramenopiles</taxon>
        <taxon>Oomycota</taxon>
        <taxon>Peronosporomycetes</taxon>
        <taxon>Peronosporales</taxon>
        <taxon>Peronosporaceae</taxon>
        <taxon>Plasmopara</taxon>
    </lineage>
</organism>
<proteinExistence type="predicted"/>
<evidence type="ECO:0000313" key="3">
    <source>
        <dbReference type="EMBL" id="CEG39550.1"/>
    </source>
</evidence>
<dbReference type="EMBL" id="CCYD01000428">
    <property type="protein sequence ID" value="CEG39550.1"/>
    <property type="molecule type" value="Genomic_DNA"/>
</dbReference>
<dbReference type="OMA" id="IADKHHH"/>
<dbReference type="AlphaFoldDB" id="A0A0P1AG83"/>
<dbReference type="GeneID" id="36404847"/>
<keyword evidence="2" id="KW-1133">Transmembrane helix</keyword>
<keyword evidence="2" id="KW-0472">Membrane</keyword>
<feature type="compositionally biased region" description="Basic residues" evidence="1">
    <location>
        <begin position="458"/>
        <end position="467"/>
    </location>
</feature>
<sequence>MQRSTVFGSCVQSVGTAASVLFAIINRCGHFSDKPRDNTITRQAKILYISLLESVQKERGEWQGFSLSFESNDNNKVDEIALMTPREVLTSSIEELSTNDQLDLLSEILDVSFRNLMGPLVPFELYTRQKKVMMQQSLAVPPTLTTLLAIRDLLTQLERDVQHCLLRLFALWDLIALVNYESQPLSKTIAEKYDHIFSESSEFQNRTTRKSERQDVVAMNLLQVMVLYRDLLFSDIEFILTKQELRINAQLLKTNSVLWSTDTESVSFKKDDRFWSDSDIGSSCSDENQMLHDDTLADSLGHHAALNSSRSRFTSPVEYEDQDLEIEARRDWSVPRPCHHTDHSEDRNLRSRKNMCYSRTTDSFAASSNDNIILHCQADHLTLERIPSGRRRSQRSLASNLNSPTPSANSQASSSTKSTLRRANVQTSQSSSFRERIDRQQDTNRTEVRSPQSSRSNFRSKRTHRSRIGSTSRSEDFSQPMDMTIPERVFQNDEKATKRRDVPIFSSIVIPVAAATLCVIATWTTLAIHDMRKAPRS</sequence>
<keyword evidence="4" id="KW-1185">Reference proteome</keyword>
<feature type="compositionally biased region" description="Low complexity" evidence="1">
    <location>
        <begin position="402"/>
        <end position="418"/>
    </location>
</feature>
<name>A0A0P1AG83_PLAHL</name>
<evidence type="ECO:0000256" key="2">
    <source>
        <dbReference type="SAM" id="Phobius"/>
    </source>
</evidence>
<keyword evidence="2" id="KW-0812">Transmembrane</keyword>
<evidence type="ECO:0000256" key="1">
    <source>
        <dbReference type="SAM" id="MobiDB-lite"/>
    </source>
</evidence>
<evidence type="ECO:0000313" key="4">
    <source>
        <dbReference type="Proteomes" id="UP000054928"/>
    </source>
</evidence>
<dbReference type="Proteomes" id="UP000054928">
    <property type="component" value="Unassembled WGS sequence"/>
</dbReference>
<dbReference type="RefSeq" id="XP_024575919.1">
    <property type="nucleotide sequence ID" value="XM_024725109.1"/>
</dbReference>
<dbReference type="OrthoDB" id="167603at2759"/>
<reference evidence="4" key="1">
    <citation type="submission" date="2014-09" db="EMBL/GenBank/DDBJ databases">
        <authorList>
            <person name="Sharma Rahul"/>
            <person name="Thines Marco"/>
        </authorList>
    </citation>
    <scope>NUCLEOTIDE SEQUENCE [LARGE SCALE GENOMIC DNA]</scope>
</reference>
<feature type="compositionally biased region" description="Basic and acidic residues" evidence="1">
    <location>
        <begin position="433"/>
        <end position="448"/>
    </location>
</feature>
<accession>A0A0P1AG83</accession>
<feature type="transmembrane region" description="Helical" evidence="2">
    <location>
        <begin position="504"/>
        <end position="528"/>
    </location>
</feature>